<dbReference type="OrthoDB" id="1743039at2759"/>
<comment type="caution">
    <text evidence="2">The sequence shown here is derived from an EMBL/GenBank/DDBJ whole genome shotgun (WGS) entry which is preliminary data.</text>
</comment>
<gene>
    <name evidence="2" type="ORF">OLEA9_A056158</name>
</gene>
<dbReference type="Gramene" id="OE9A056158T2">
    <property type="protein sequence ID" value="OE9A056158C2"/>
    <property type="gene ID" value="OE9A056158"/>
</dbReference>
<protein>
    <submittedName>
        <fullName evidence="2">Oxysterol-binding -related 3c</fullName>
    </submittedName>
</protein>
<dbReference type="SUPFAM" id="SSF144000">
    <property type="entry name" value="Oxysterol-binding protein-like"/>
    <property type="match status" value="1"/>
</dbReference>
<evidence type="ECO:0000313" key="2">
    <source>
        <dbReference type="EMBL" id="CAA3008890.1"/>
    </source>
</evidence>
<name>A0A8S0TSP0_OLEEU</name>
<accession>A0A8S0TSP0</accession>
<dbReference type="InterPro" id="IPR037239">
    <property type="entry name" value="OSBP_sf"/>
</dbReference>
<feature type="compositionally biased region" description="Basic and acidic residues" evidence="1">
    <location>
        <begin position="97"/>
        <end position="114"/>
    </location>
</feature>
<evidence type="ECO:0000256" key="1">
    <source>
        <dbReference type="SAM" id="MobiDB-lite"/>
    </source>
</evidence>
<feature type="region of interest" description="Disordered" evidence="1">
    <location>
        <begin position="95"/>
        <end position="114"/>
    </location>
</feature>
<proteinExistence type="predicted"/>
<evidence type="ECO:0000313" key="3">
    <source>
        <dbReference type="Proteomes" id="UP000594638"/>
    </source>
</evidence>
<organism evidence="2 3">
    <name type="scientific">Olea europaea subsp. europaea</name>
    <dbReference type="NCBI Taxonomy" id="158383"/>
    <lineage>
        <taxon>Eukaryota</taxon>
        <taxon>Viridiplantae</taxon>
        <taxon>Streptophyta</taxon>
        <taxon>Embryophyta</taxon>
        <taxon>Tracheophyta</taxon>
        <taxon>Spermatophyta</taxon>
        <taxon>Magnoliopsida</taxon>
        <taxon>eudicotyledons</taxon>
        <taxon>Gunneridae</taxon>
        <taxon>Pentapetalae</taxon>
        <taxon>asterids</taxon>
        <taxon>lamiids</taxon>
        <taxon>Lamiales</taxon>
        <taxon>Oleaceae</taxon>
        <taxon>Oleeae</taxon>
        <taxon>Olea</taxon>
    </lineage>
</organism>
<dbReference type="AlphaFoldDB" id="A0A8S0TSP0"/>
<dbReference type="EMBL" id="CACTIH010007308">
    <property type="protein sequence ID" value="CAA3008890.1"/>
    <property type="molecule type" value="Genomic_DNA"/>
</dbReference>
<sequence length="166" mass="18941">MAPTVKFIIDGDENDRRACIGLWLLFWWQEGDVGKGGEDENELEEMGIRRRTKERKKKWGVRRRIKAREVSSQPWHPCSATPCIDLSAGVEVINPEGGREDAEEEAQRGRWKQEEQDSYQMMMQIYIGSDITSMVTLPVLIFEPMTMAQKVAEGTLLTSIPLEGLV</sequence>
<keyword evidence="3" id="KW-1185">Reference proteome</keyword>
<reference evidence="2 3" key="1">
    <citation type="submission" date="2019-12" db="EMBL/GenBank/DDBJ databases">
        <authorList>
            <person name="Alioto T."/>
            <person name="Alioto T."/>
            <person name="Gomez Garrido J."/>
        </authorList>
    </citation>
    <scope>NUCLEOTIDE SEQUENCE [LARGE SCALE GENOMIC DNA]</scope>
</reference>
<dbReference type="Proteomes" id="UP000594638">
    <property type="component" value="Unassembled WGS sequence"/>
</dbReference>